<organism evidence="1 2">
    <name type="scientific">Erwinia phage vB_EamM_TropicalSun</name>
    <dbReference type="NCBI Taxonomy" id="2591372"/>
    <lineage>
        <taxon>Viruses</taxon>
        <taxon>Duplodnaviria</taxon>
        <taxon>Heunggongvirae</taxon>
        <taxon>Uroviricota</taxon>
        <taxon>Caudoviricetes</taxon>
        <taxon>Lindbergviridae</taxon>
        <taxon>Myosmarvirus</taxon>
        <taxon>Myosmarvirus myosmar</taxon>
    </lineage>
</organism>
<evidence type="ECO:0000313" key="1">
    <source>
        <dbReference type="EMBL" id="QEG13877.1"/>
    </source>
</evidence>
<protein>
    <submittedName>
        <fullName evidence="1">Uncharacterized protein</fullName>
    </submittedName>
</protein>
<name>A0A5B9NI41_9CAUD</name>
<gene>
    <name evidence="1" type="ORF">TROPICALSUN_88</name>
</gene>
<sequence length="193" mass="21885">MTYKHTHDIIASIYAYDWKSQMDYDHEDQNEESILSASELRMEQVANNNSHLFDKYIAFRIKGKNPVVCLRMTFGDAYLKDGQAISRVYGLESNPYFIKQFADRLTEIDFKQLWNPKEAIHLLLTIAHGVDVKDQARLNAITQLNVLSGITMVDGTGNQRVTRGLADFYADNGVPQLGATPPYQDPSADTVKH</sequence>
<proteinExistence type="predicted"/>
<dbReference type="EMBL" id="MN013090">
    <property type="protein sequence ID" value="QEG13877.1"/>
    <property type="molecule type" value="Genomic_DNA"/>
</dbReference>
<dbReference type="Proteomes" id="UP000322055">
    <property type="component" value="Segment"/>
</dbReference>
<evidence type="ECO:0000313" key="2">
    <source>
        <dbReference type="Proteomes" id="UP000322055"/>
    </source>
</evidence>
<accession>A0A5B9NI41</accession>
<reference evidence="1 2" key="1">
    <citation type="submission" date="2019-06" db="EMBL/GenBank/DDBJ databases">
        <authorList>
            <person name="Handoko Y.A."/>
            <person name="Wardani A.K."/>
            <person name="Sutrisno A."/>
            <person name="Widjanarko S.B."/>
            <person name="Sharma R."/>
            <person name="Grose J.H."/>
        </authorList>
    </citation>
    <scope>NUCLEOTIDE SEQUENCE [LARGE SCALE GENOMIC DNA]</scope>
</reference>